<sequence length="232" mass="26818">MDNTTHVTVNSLVDELSDYARLDTSSKLYEGIISDFIDGVGLPDICERHTLNKNIQLAERTIRGKLKEIFKDNTLVDADVINNIMVTYFRLLFFQMLVEGEKELVKFRKNNRIVRLTGRSSFIEGAERYLGNLPYGLLVHLIPQNYLFSYYVQGSNATKFVNMMTRVENRGIRYKDFGKELGFWGETLDDYIDKQLEKMNIKVSNGYLIDSKTKQRLTFLEEKKLEAVGEVG</sequence>
<dbReference type="RefSeq" id="WP_115267890.1">
    <property type="nucleotide sequence ID" value="NZ_JBNPOC010000002.1"/>
</dbReference>
<evidence type="ECO:0000313" key="1">
    <source>
        <dbReference type="EMBL" id="SUN58175.1"/>
    </source>
</evidence>
<dbReference type="EMBL" id="UHFN01000004">
    <property type="protein sequence ID" value="SUN58222.1"/>
    <property type="molecule type" value="Genomic_DNA"/>
</dbReference>
<dbReference type="Proteomes" id="UP000254924">
    <property type="component" value="Unassembled WGS sequence"/>
</dbReference>
<reference evidence="1 3" key="1">
    <citation type="submission" date="2018-06" db="EMBL/GenBank/DDBJ databases">
        <authorList>
            <consortium name="Pathogen Informatics"/>
            <person name="Doyle S."/>
        </authorList>
    </citation>
    <scope>NUCLEOTIDE SEQUENCE [LARGE SCALE GENOMIC DNA]</scope>
    <source>
        <strain evidence="1 3">NCTC12224</strain>
    </source>
</reference>
<organism evidence="1 3">
    <name type="scientific">Streptococcus hyointestinalis</name>
    <dbReference type="NCBI Taxonomy" id="1337"/>
    <lineage>
        <taxon>Bacteria</taxon>
        <taxon>Bacillati</taxon>
        <taxon>Bacillota</taxon>
        <taxon>Bacilli</taxon>
        <taxon>Lactobacillales</taxon>
        <taxon>Streptococcaceae</taxon>
        <taxon>Streptococcus</taxon>
    </lineage>
</organism>
<accession>A0A380K0A7</accession>
<dbReference type="AlphaFoldDB" id="A0A380K0A7"/>
<protein>
    <submittedName>
        <fullName evidence="1">Uncharacterized protein</fullName>
    </submittedName>
</protein>
<name>A0A380K0A7_9STRE</name>
<evidence type="ECO:0000313" key="2">
    <source>
        <dbReference type="EMBL" id="SUN58222.1"/>
    </source>
</evidence>
<gene>
    <name evidence="1" type="ORF">NCTC12224_00199</name>
    <name evidence="2" type="ORF">NCTC12224_00248</name>
</gene>
<dbReference type="EMBL" id="UHFN01000002">
    <property type="protein sequence ID" value="SUN58175.1"/>
    <property type="molecule type" value="Genomic_DNA"/>
</dbReference>
<dbReference type="GeneID" id="78355736"/>
<evidence type="ECO:0000313" key="3">
    <source>
        <dbReference type="Proteomes" id="UP000254924"/>
    </source>
</evidence>
<proteinExistence type="predicted"/>
<keyword evidence="3" id="KW-1185">Reference proteome</keyword>